<comment type="similarity">
    <text evidence="5">Belongs to the URM1 family.</text>
</comment>
<accession>A0A9W8MA58</accession>
<dbReference type="InterPro" id="IPR016155">
    <property type="entry name" value="Mopterin_synth/thiamin_S_b"/>
</dbReference>
<evidence type="ECO:0000256" key="5">
    <source>
        <dbReference type="RuleBase" id="RU361182"/>
    </source>
</evidence>
<reference evidence="6" key="1">
    <citation type="submission" date="2022-06" db="EMBL/GenBank/DDBJ databases">
        <title>Genome Sequence of Candolleomyces eurysporus.</title>
        <authorList>
            <person name="Buettner E."/>
        </authorList>
    </citation>
    <scope>NUCLEOTIDE SEQUENCE</scope>
    <source>
        <strain evidence="6">VTCC 930004</strain>
    </source>
</reference>
<keyword evidence="1 5" id="KW-0963">Cytoplasm</keyword>
<dbReference type="AlphaFoldDB" id="A0A9W8MA58"/>
<comment type="pathway">
    <text evidence="5">tRNA modification; 5-methoxycarbonylmethyl-2-thiouridine-tRNA biosynthesis.</text>
</comment>
<organism evidence="6 7">
    <name type="scientific">Candolleomyces eurysporus</name>
    <dbReference type="NCBI Taxonomy" id="2828524"/>
    <lineage>
        <taxon>Eukaryota</taxon>
        <taxon>Fungi</taxon>
        <taxon>Dikarya</taxon>
        <taxon>Basidiomycota</taxon>
        <taxon>Agaricomycotina</taxon>
        <taxon>Agaricomycetes</taxon>
        <taxon>Agaricomycetidae</taxon>
        <taxon>Agaricales</taxon>
        <taxon>Agaricineae</taxon>
        <taxon>Psathyrellaceae</taxon>
        <taxon>Candolleomyces</taxon>
    </lineage>
</organism>
<dbReference type="Proteomes" id="UP001140091">
    <property type="component" value="Unassembled WGS sequence"/>
</dbReference>
<proteinExistence type="inferred from homology"/>
<name>A0A9W8MA58_9AGAR</name>
<keyword evidence="7" id="KW-1185">Reference proteome</keyword>
<keyword evidence="3 5" id="KW-0819">tRNA processing</keyword>
<dbReference type="CDD" id="cd01764">
    <property type="entry name" value="Ubl_Urm1"/>
    <property type="match status" value="1"/>
</dbReference>
<evidence type="ECO:0000256" key="2">
    <source>
        <dbReference type="ARBA" id="ARBA00022499"/>
    </source>
</evidence>
<evidence type="ECO:0000256" key="3">
    <source>
        <dbReference type="ARBA" id="ARBA00022694"/>
    </source>
</evidence>
<evidence type="ECO:0000256" key="1">
    <source>
        <dbReference type="ARBA" id="ARBA00022490"/>
    </source>
</evidence>
<dbReference type="GO" id="GO:0034227">
    <property type="term" value="P:tRNA thio-modification"/>
    <property type="evidence" value="ECO:0007669"/>
    <property type="project" value="InterPro"/>
</dbReference>
<dbReference type="Gene3D" id="3.10.20.30">
    <property type="match status" value="1"/>
</dbReference>
<dbReference type="HAMAP" id="MF_03048">
    <property type="entry name" value="Urm1"/>
    <property type="match status" value="1"/>
</dbReference>
<gene>
    <name evidence="6" type="ORF">H1R20_g14199</name>
</gene>
<sequence length="121" mass="13288">MASSSPSTLIVKVEFGGGLELLFSNQRSHKVTLPATAPKDSTTAVPVLEIEYTKPADVTYLIHYLRDNLLKERAELFVENGTVRPGILVLINDTDWELEGEGDYVIKDGDEIVFISTLHGG</sequence>
<dbReference type="PANTHER" id="PTHR14986">
    <property type="entry name" value="RURM1 PROTEIN"/>
    <property type="match status" value="1"/>
</dbReference>
<evidence type="ECO:0000256" key="4">
    <source>
        <dbReference type="ARBA" id="ARBA00022786"/>
    </source>
</evidence>
<comment type="subcellular location">
    <subcellularLocation>
        <location evidence="5">Cytoplasm</location>
    </subcellularLocation>
</comment>
<dbReference type="InterPro" id="IPR015221">
    <property type="entry name" value="Urm1"/>
</dbReference>
<dbReference type="PIRSF" id="PIRSF037379">
    <property type="entry name" value="Ubiquitin-related_modifier_1"/>
    <property type="match status" value="1"/>
</dbReference>
<dbReference type="SUPFAM" id="SSF54285">
    <property type="entry name" value="MoaD/ThiS"/>
    <property type="match status" value="1"/>
</dbReference>
<dbReference type="OrthoDB" id="10248987at2759"/>
<dbReference type="GO" id="GO:0005737">
    <property type="term" value="C:cytoplasm"/>
    <property type="evidence" value="ECO:0007669"/>
    <property type="project" value="UniProtKB-SubCell"/>
</dbReference>
<keyword evidence="2" id="KW-1017">Isopeptide bond</keyword>
<evidence type="ECO:0000313" key="6">
    <source>
        <dbReference type="EMBL" id="KAJ2922941.1"/>
    </source>
</evidence>
<dbReference type="InterPro" id="IPR012675">
    <property type="entry name" value="Beta-grasp_dom_sf"/>
</dbReference>
<dbReference type="Pfam" id="PF09138">
    <property type="entry name" value="Urm1"/>
    <property type="match status" value="1"/>
</dbReference>
<comment type="caution">
    <text evidence="6">The sequence shown here is derived from an EMBL/GenBank/DDBJ whole genome shotgun (WGS) entry which is preliminary data.</text>
</comment>
<protein>
    <recommendedName>
        <fullName evidence="5">Ubiquitin-related modifier 1</fullName>
    </recommendedName>
</protein>
<keyword evidence="4" id="KW-0833">Ubl conjugation pathway</keyword>
<dbReference type="EMBL" id="JANBPK010001473">
    <property type="protein sequence ID" value="KAJ2922941.1"/>
    <property type="molecule type" value="Genomic_DNA"/>
</dbReference>
<feature type="non-terminal residue" evidence="6">
    <location>
        <position position="121"/>
    </location>
</feature>
<evidence type="ECO:0000313" key="7">
    <source>
        <dbReference type="Proteomes" id="UP001140091"/>
    </source>
</evidence>